<evidence type="ECO:0000313" key="4">
    <source>
        <dbReference type="Proteomes" id="UP000332515"/>
    </source>
</evidence>
<gene>
    <name evidence="3" type="ORF">F0357_11330</name>
</gene>
<accession>A0A6A7Y2G4</accession>
<dbReference type="Proteomes" id="UP000332515">
    <property type="component" value="Unassembled WGS sequence"/>
</dbReference>
<dbReference type="HAMAP" id="MF_00048">
    <property type="entry name" value="UPF0102"/>
    <property type="match status" value="1"/>
</dbReference>
<proteinExistence type="inferred from homology"/>
<name>A0A6A7Y2G4_9HYPH</name>
<evidence type="ECO:0000313" key="3">
    <source>
        <dbReference type="EMBL" id="MQT13223.1"/>
    </source>
</evidence>
<dbReference type="InterPro" id="IPR011335">
    <property type="entry name" value="Restrct_endonuc-II-like"/>
</dbReference>
<reference evidence="3 4" key="1">
    <citation type="submission" date="2019-09" db="EMBL/GenBank/DDBJ databases">
        <title>Segnochrobactrum spirostomi gen. nov., sp. nov., isolated from the ciliate Spirostomum cf. yagiui and description of a novel family, Segnochrobactraceae fam. nov. within the order Rhizobiales of the class Alphaproteobacteria.</title>
        <authorList>
            <person name="Akter S."/>
            <person name="Shazib S.U.A."/>
            <person name="Shin M.K."/>
        </authorList>
    </citation>
    <scope>NUCLEOTIDE SEQUENCE [LARGE SCALE GENOMIC DNA]</scope>
    <source>
        <strain evidence="3 4">Sp-1</strain>
    </source>
</reference>
<dbReference type="Pfam" id="PF02021">
    <property type="entry name" value="UPF0102"/>
    <property type="match status" value="1"/>
</dbReference>
<evidence type="ECO:0000256" key="2">
    <source>
        <dbReference type="HAMAP-Rule" id="MF_00048"/>
    </source>
</evidence>
<sequence>MRSEPAPETRRRAYRRGLGAETLAVAWLCLKGYRILGRRFRAGAGEIDIIARKGDVVAFVEVKARRDADEALAAIDARTRRRIAAAGRVWLARHPRYAAFTLRYDVILVAGHGLRRLVPRHMISAFLDGE</sequence>
<dbReference type="PANTHER" id="PTHR34039">
    <property type="entry name" value="UPF0102 PROTEIN YRAN"/>
    <property type="match status" value="1"/>
</dbReference>
<organism evidence="3 4">
    <name type="scientific">Segnochrobactrum spirostomi</name>
    <dbReference type="NCBI Taxonomy" id="2608987"/>
    <lineage>
        <taxon>Bacteria</taxon>
        <taxon>Pseudomonadati</taxon>
        <taxon>Pseudomonadota</taxon>
        <taxon>Alphaproteobacteria</taxon>
        <taxon>Hyphomicrobiales</taxon>
        <taxon>Segnochrobactraceae</taxon>
        <taxon>Segnochrobactrum</taxon>
    </lineage>
</organism>
<dbReference type="NCBIfam" id="TIGR00252">
    <property type="entry name" value="YraN family protein"/>
    <property type="match status" value="1"/>
</dbReference>
<dbReference type="GO" id="GO:0003676">
    <property type="term" value="F:nucleic acid binding"/>
    <property type="evidence" value="ECO:0007669"/>
    <property type="project" value="InterPro"/>
</dbReference>
<dbReference type="InterPro" id="IPR003509">
    <property type="entry name" value="UPF0102_YraN-like"/>
</dbReference>
<dbReference type="PANTHER" id="PTHR34039:SF1">
    <property type="entry name" value="UPF0102 PROTEIN YRAN"/>
    <property type="match status" value="1"/>
</dbReference>
<evidence type="ECO:0000256" key="1">
    <source>
        <dbReference type="ARBA" id="ARBA00006738"/>
    </source>
</evidence>
<protein>
    <recommendedName>
        <fullName evidence="2">UPF0102 protein F0357_11330</fullName>
    </recommendedName>
</protein>
<dbReference type="EMBL" id="VWNA01000001">
    <property type="protein sequence ID" value="MQT13223.1"/>
    <property type="molecule type" value="Genomic_DNA"/>
</dbReference>
<dbReference type="AlphaFoldDB" id="A0A6A7Y2G4"/>
<dbReference type="NCBIfam" id="NF009151">
    <property type="entry name" value="PRK12497.1-5"/>
    <property type="match status" value="1"/>
</dbReference>
<comment type="similarity">
    <text evidence="1 2">Belongs to the UPF0102 family.</text>
</comment>
<comment type="caution">
    <text evidence="3">The sequence shown here is derived from an EMBL/GenBank/DDBJ whole genome shotgun (WGS) entry which is preliminary data.</text>
</comment>
<dbReference type="RefSeq" id="WP_153481288.1">
    <property type="nucleotide sequence ID" value="NZ_VWNA01000001.1"/>
</dbReference>
<dbReference type="InterPro" id="IPR011856">
    <property type="entry name" value="tRNA_endonuc-like_dom_sf"/>
</dbReference>
<keyword evidence="4" id="KW-1185">Reference proteome</keyword>
<dbReference type="SUPFAM" id="SSF52980">
    <property type="entry name" value="Restriction endonuclease-like"/>
    <property type="match status" value="1"/>
</dbReference>
<dbReference type="Gene3D" id="3.40.1350.10">
    <property type="match status" value="1"/>
</dbReference>